<evidence type="ECO:0000313" key="5">
    <source>
        <dbReference type="EMBL" id="OEH85898.1"/>
    </source>
</evidence>
<feature type="domain" description="Fumarylacetoacetase-like C-terminal" evidence="3">
    <location>
        <begin position="55"/>
        <end position="249"/>
    </location>
</feature>
<dbReference type="FunFam" id="3.90.850.10:FF:000002">
    <property type="entry name" value="2-hydroxyhepta-2,4-diene-1,7-dioate isomerase"/>
    <property type="match status" value="1"/>
</dbReference>
<dbReference type="Gene3D" id="3.90.850.10">
    <property type="entry name" value="Fumarylacetoacetase-like, C-terminal domain"/>
    <property type="match status" value="1"/>
</dbReference>
<dbReference type="Pfam" id="PF10370">
    <property type="entry name" value="Rv2993c-like_N"/>
    <property type="match status" value="1"/>
</dbReference>
<dbReference type="AlphaFoldDB" id="A0A1E5L770"/>
<dbReference type="InterPro" id="IPR036663">
    <property type="entry name" value="Fumarylacetoacetase_C_sf"/>
</dbReference>
<accession>A0A1E5L770</accession>
<evidence type="ECO:0000256" key="1">
    <source>
        <dbReference type="ARBA" id="ARBA00010211"/>
    </source>
</evidence>
<dbReference type="RefSeq" id="WP_069701981.1">
    <property type="nucleotide sequence ID" value="NZ_MJAT01000012.1"/>
</dbReference>
<comment type="similarity">
    <text evidence="1">Belongs to the FAH family.</text>
</comment>
<organism evidence="5 6">
    <name type="scientific">Desulfuribacillus stibiiarsenatis</name>
    <dbReference type="NCBI Taxonomy" id="1390249"/>
    <lineage>
        <taxon>Bacteria</taxon>
        <taxon>Bacillati</taxon>
        <taxon>Bacillota</taxon>
        <taxon>Desulfuribacillia</taxon>
        <taxon>Desulfuribacillales</taxon>
        <taxon>Desulfuribacillaceae</taxon>
        <taxon>Desulfuribacillus</taxon>
    </lineage>
</organism>
<dbReference type="EMBL" id="MJAT01000012">
    <property type="protein sequence ID" value="OEH85898.1"/>
    <property type="molecule type" value="Genomic_DNA"/>
</dbReference>
<dbReference type="Pfam" id="PF01557">
    <property type="entry name" value="FAA_hydrolase"/>
    <property type="match status" value="1"/>
</dbReference>
<evidence type="ECO:0000259" key="3">
    <source>
        <dbReference type="Pfam" id="PF01557"/>
    </source>
</evidence>
<feature type="domain" description="Rv2993c-like N-terminal" evidence="4">
    <location>
        <begin position="1"/>
        <end position="50"/>
    </location>
</feature>
<protein>
    <recommendedName>
        <fullName evidence="7">2-hydroxyhepta-2,4-diene-1,7-dioate isomerase</fullName>
    </recommendedName>
</protein>
<reference evidence="5 6" key="1">
    <citation type="submission" date="2016-09" db="EMBL/GenBank/DDBJ databases">
        <title>Desulfuribacillus arsenicus sp. nov., an obligately anaerobic, dissimilatory arsenic- and antimonate-reducing bacterium isolated from anoxic sediments.</title>
        <authorList>
            <person name="Abin C.A."/>
            <person name="Hollibaugh J.T."/>
        </authorList>
    </citation>
    <scope>NUCLEOTIDE SEQUENCE [LARGE SCALE GENOMIC DNA]</scope>
    <source>
        <strain evidence="5 6">MLFW-2</strain>
    </source>
</reference>
<dbReference type="InterPro" id="IPR018833">
    <property type="entry name" value="Rv2993c-like_N"/>
</dbReference>
<evidence type="ECO:0000259" key="4">
    <source>
        <dbReference type="Pfam" id="PF10370"/>
    </source>
</evidence>
<dbReference type="OrthoDB" id="9805307at2"/>
<keyword evidence="6" id="KW-1185">Reference proteome</keyword>
<proteinExistence type="inferred from homology"/>
<dbReference type="GO" id="GO:0019752">
    <property type="term" value="P:carboxylic acid metabolic process"/>
    <property type="evidence" value="ECO:0007669"/>
    <property type="project" value="UniProtKB-ARBA"/>
</dbReference>
<sequence length="253" mass="28348">MKFVRFKINQSIRYGILEDDMVREIDSDFLAEYELTNAYYKLQEVKLLAPVIPSKLIAVGINYQDHAAELQFTTPKEPLIFLKPSSAIIGYGQEINQPETASRIDYEGELAIVIGEVAKNIRQEDARRYILGATICNDVTARDLQKLDNQWTRCKGFDTFAPLGPWIVTDLDYDNLSIVTRLNGKQVQSSNTSNMVHNTNRLVSYISSIMTLYPGDVIITGTPSGIGPMKHGDIVEIEIEGIGILRNSFTALV</sequence>
<dbReference type="InterPro" id="IPR051121">
    <property type="entry name" value="FAH"/>
</dbReference>
<evidence type="ECO:0008006" key="7">
    <source>
        <dbReference type="Google" id="ProtNLM"/>
    </source>
</evidence>
<evidence type="ECO:0000313" key="6">
    <source>
        <dbReference type="Proteomes" id="UP000095255"/>
    </source>
</evidence>
<dbReference type="GO" id="GO:0016853">
    <property type="term" value="F:isomerase activity"/>
    <property type="evidence" value="ECO:0007669"/>
    <property type="project" value="UniProtKB-ARBA"/>
</dbReference>
<dbReference type="Gene3D" id="2.30.30.370">
    <property type="entry name" value="FAH"/>
    <property type="match status" value="1"/>
</dbReference>
<name>A0A1E5L770_9FIRM</name>
<dbReference type="GO" id="GO:0046872">
    <property type="term" value="F:metal ion binding"/>
    <property type="evidence" value="ECO:0007669"/>
    <property type="project" value="UniProtKB-KW"/>
</dbReference>
<dbReference type="InterPro" id="IPR011234">
    <property type="entry name" value="Fumarylacetoacetase-like_C"/>
</dbReference>
<comment type="caution">
    <text evidence="5">The sequence shown here is derived from an EMBL/GenBank/DDBJ whole genome shotgun (WGS) entry which is preliminary data.</text>
</comment>
<dbReference type="STRING" id="1390249.BHU72_03755"/>
<gene>
    <name evidence="5" type="ORF">BHU72_03755</name>
</gene>
<evidence type="ECO:0000256" key="2">
    <source>
        <dbReference type="ARBA" id="ARBA00022723"/>
    </source>
</evidence>
<dbReference type="PANTHER" id="PTHR42796">
    <property type="entry name" value="FUMARYLACETOACETATE HYDROLASE DOMAIN-CONTAINING PROTEIN 2A-RELATED"/>
    <property type="match status" value="1"/>
</dbReference>
<dbReference type="Proteomes" id="UP000095255">
    <property type="component" value="Unassembled WGS sequence"/>
</dbReference>
<dbReference type="SUPFAM" id="SSF56529">
    <property type="entry name" value="FAH"/>
    <property type="match status" value="1"/>
</dbReference>
<dbReference type="PANTHER" id="PTHR42796:SF4">
    <property type="entry name" value="FUMARYLACETOACETATE HYDROLASE DOMAIN-CONTAINING PROTEIN 2A"/>
    <property type="match status" value="1"/>
</dbReference>
<keyword evidence="2" id="KW-0479">Metal-binding</keyword>